<dbReference type="EMBL" id="WPIP01000252">
    <property type="protein sequence ID" value="MVM93654.1"/>
    <property type="molecule type" value="Genomic_DNA"/>
</dbReference>
<reference evidence="3 4" key="1">
    <citation type="submission" date="2018-10" db="EMBL/GenBank/DDBJ databases">
        <title>GWAS and RNA-Seq identify cryptic mechanisms of antimicrobial resistance in Acinetobacter baumannii.</title>
        <authorList>
            <person name="Sahl J.W."/>
        </authorList>
    </citation>
    <scope>NUCLEOTIDE SEQUENCE [LARGE SCALE GENOMIC DNA]</scope>
    <source>
        <strain evidence="3 4">TG28175</strain>
    </source>
</reference>
<comment type="caution">
    <text evidence="3">The sequence shown here is derived from an EMBL/GenBank/DDBJ whole genome shotgun (WGS) entry which is preliminary data.</text>
</comment>
<sequence length="38" mass="4600">MHHKNQSLHLSKMYEVAHVDENALYYIQSHDQNNDYLL</sequence>
<evidence type="ECO:0000313" key="1">
    <source>
        <dbReference type="EMBL" id="MQR49106.1"/>
    </source>
</evidence>
<evidence type="ECO:0000313" key="4">
    <source>
        <dbReference type="Proteomes" id="UP000280073"/>
    </source>
</evidence>
<dbReference type="Proteomes" id="UP000280073">
    <property type="component" value="Unassembled WGS sequence"/>
</dbReference>
<dbReference type="Proteomes" id="UP000461234">
    <property type="component" value="Unassembled WGS sequence"/>
</dbReference>
<dbReference type="AlphaFoldDB" id="A0A3R9U8T7"/>
<dbReference type="RefSeq" id="WP_100514392.1">
    <property type="nucleotide sequence ID" value="NZ_AP031576.1"/>
</dbReference>
<evidence type="ECO:0000313" key="3">
    <source>
        <dbReference type="EMBL" id="RSR49080.1"/>
    </source>
</evidence>
<dbReference type="OrthoDB" id="6697580at2"/>
<evidence type="ECO:0000313" key="2">
    <source>
        <dbReference type="EMBL" id="MVM93654.1"/>
    </source>
</evidence>
<evidence type="ECO:0000313" key="6">
    <source>
        <dbReference type="Proteomes" id="UP000461234"/>
    </source>
</evidence>
<dbReference type="Proteomes" id="UP000439424">
    <property type="component" value="Unassembled WGS sequence"/>
</dbReference>
<protein>
    <submittedName>
        <fullName evidence="3">Uncharacterized protein</fullName>
    </submittedName>
</protein>
<evidence type="ECO:0000313" key="5">
    <source>
        <dbReference type="Proteomes" id="UP000439424"/>
    </source>
</evidence>
<dbReference type="EMBL" id="WIOC01000006">
    <property type="protein sequence ID" value="MQR49106.1"/>
    <property type="molecule type" value="Genomic_DNA"/>
</dbReference>
<name>A0A3R9U8T7_ACIBA</name>
<dbReference type="EMBL" id="RFDI01001099">
    <property type="protein sequence ID" value="RSR49080.1"/>
    <property type="molecule type" value="Genomic_DNA"/>
</dbReference>
<organism evidence="3 4">
    <name type="scientific">Acinetobacter baumannii</name>
    <dbReference type="NCBI Taxonomy" id="470"/>
    <lineage>
        <taxon>Bacteria</taxon>
        <taxon>Pseudomonadati</taxon>
        <taxon>Pseudomonadota</taxon>
        <taxon>Gammaproteobacteria</taxon>
        <taxon>Moraxellales</taxon>
        <taxon>Moraxellaceae</taxon>
        <taxon>Acinetobacter</taxon>
        <taxon>Acinetobacter calcoaceticus/baumannii complex</taxon>
    </lineage>
</organism>
<reference evidence="1 6" key="2">
    <citation type="submission" date="2019-10" db="EMBL/GenBank/DDBJ databases">
        <title>Genetic environment of the oxa23 gene and comparative analysis of carbapenem resistant Acinetobacter baumannii isolates belonging to global clone 1, lineage 2 recovered in a burns hospital outbreak in 2012-2013.</title>
        <authorList>
            <person name="Douraghi M."/>
            <person name="Aris P."/>
            <person name="Kenyon J."/>
            <person name="Hamidian M."/>
        </authorList>
    </citation>
    <scope>NUCLEOTIDE SEQUENCE [LARGE SCALE GENOMIC DNA]</scope>
    <source>
        <strain evidence="1 6">ABS103</strain>
    </source>
</reference>
<accession>A0A3R9U8T7</accession>
<reference evidence="2 5" key="3">
    <citation type="submission" date="2019-11" db="EMBL/GenBank/DDBJ databases">
        <title>Multidrug-resistant Acinetobacter baumannii moving toward extensively drug-resistant over fifteen years in South of Brazil.</title>
        <authorList>
            <person name="Fedrigo N.H."/>
            <person name="Cerdeira L."/>
            <person name="Fuga B."/>
            <person name="Marini P.V.B."/>
            <person name="Shinohara D.R."/>
            <person name="Carrara-Marroni F.E."/>
            <person name="Lincopan N."/>
            <person name="Tognim M.C.B."/>
        </authorList>
    </citation>
    <scope>NUCLEOTIDE SEQUENCE [LARGE SCALE GENOMIC DNA]</scope>
    <source>
        <strain evidence="2 5">Ac576</strain>
    </source>
</reference>
<proteinExistence type="predicted"/>
<gene>
    <name evidence="3" type="ORF">EA686_17915</name>
    <name evidence="1" type="ORF">F2P40_07165</name>
    <name evidence="2" type="ORF">GNY86_19140</name>
</gene>